<dbReference type="EMBL" id="HBHX01026020">
    <property type="protein sequence ID" value="CAE0113853.1"/>
    <property type="molecule type" value="Transcribed_RNA"/>
</dbReference>
<evidence type="ECO:0000313" key="2">
    <source>
        <dbReference type="EMBL" id="CAE0113853.1"/>
    </source>
</evidence>
<reference evidence="2" key="1">
    <citation type="submission" date="2021-01" db="EMBL/GenBank/DDBJ databases">
        <authorList>
            <person name="Corre E."/>
            <person name="Pelletier E."/>
            <person name="Niang G."/>
            <person name="Scheremetjew M."/>
            <person name="Finn R."/>
            <person name="Kale V."/>
            <person name="Holt S."/>
            <person name="Cochrane G."/>
            <person name="Meng A."/>
            <person name="Brown T."/>
            <person name="Cohen L."/>
        </authorList>
    </citation>
    <scope>NUCLEOTIDE SEQUENCE</scope>
    <source>
        <strain evidence="2">CCMP281</strain>
    </source>
</reference>
<dbReference type="Gene3D" id="2.170.16.10">
    <property type="entry name" value="Hedgehog/Intein (Hint) domain"/>
    <property type="match status" value="1"/>
</dbReference>
<dbReference type="SUPFAM" id="SSF51294">
    <property type="entry name" value="Hedgehog/intein (Hint) domain"/>
    <property type="match status" value="1"/>
</dbReference>
<evidence type="ECO:0000256" key="1">
    <source>
        <dbReference type="SAM" id="Phobius"/>
    </source>
</evidence>
<evidence type="ECO:0008006" key="3">
    <source>
        <dbReference type="Google" id="ProtNLM"/>
    </source>
</evidence>
<protein>
    <recommendedName>
        <fullName evidence="3">Hint domain-containing protein</fullName>
    </recommendedName>
</protein>
<keyword evidence="1" id="KW-1133">Transmembrane helix</keyword>
<gene>
    <name evidence="2" type="ORF">HERI1096_LOCUS14527</name>
</gene>
<dbReference type="InterPro" id="IPR036844">
    <property type="entry name" value="Hint_dom_sf"/>
</dbReference>
<keyword evidence="1" id="KW-0812">Transmembrane</keyword>
<organism evidence="2">
    <name type="scientific">Haptolina ericina</name>
    <dbReference type="NCBI Taxonomy" id="156174"/>
    <lineage>
        <taxon>Eukaryota</taxon>
        <taxon>Haptista</taxon>
        <taxon>Haptophyta</taxon>
        <taxon>Prymnesiophyceae</taxon>
        <taxon>Prymnesiales</taxon>
        <taxon>Prymnesiaceae</taxon>
        <taxon>Haptolina</taxon>
    </lineage>
</organism>
<accession>A0A7S3AU75</accession>
<keyword evidence="1" id="KW-0472">Membrane</keyword>
<dbReference type="AlphaFoldDB" id="A0A7S3AU75"/>
<proteinExistence type="predicted"/>
<sequence>MENMVGCMCDVPSFMSMMNSDGGSAPSQAEITQLCQSSSCSSIVGLMGVSCAGITPAGGNSDSPCFHRDATACRALDPLASPSAAYDACFGQGDTTLAVRVRMGDLLAGDLVLSTGANFAPEFARVIVNQHAKSEMRSSLLNLKFAGGSVALTPDHVLFADGAFVGARHVKAGSVLEPSAVVEQVELMHGAVVNPITTNSRILAAGASGPPVVSATHPEWIAEWMLTSSFYPLPLTMSNLLSYLFPATTQSFYDAVLEPLAVSAAPGLKTFKAAVPSPIVVLAFAAFDLGVSVAFAAYSLFSLKFASLLIAAAVASKLLARKA</sequence>
<feature type="transmembrane region" description="Helical" evidence="1">
    <location>
        <begin position="279"/>
        <end position="297"/>
    </location>
</feature>
<name>A0A7S3AU75_9EUKA</name>